<proteinExistence type="predicted"/>
<keyword evidence="3" id="KW-0560">Oxidoreductase</keyword>
<organism evidence="7 8">
    <name type="scientific">Falsiroseomonas frigidaquae</name>
    <dbReference type="NCBI Taxonomy" id="487318"/>
    <lineage>
        <taxon>Bacteria</taxon>
        <taxon>Pseudomonadati</taxon>
        <taxon>Pseudomonadota</taxon>
        <taxon>Alphaproteobacteria</taxon>
        <taxon>Acetobacterales</taxon>
        <taxon>Roseomonadaceae</taxon>
        <taxon>Falsiroseomonas</taxon>
    </lineage>
</organism>
<gene>
    <name evidence="7" type="ORF">HB662_15530</name>
</gene>
<evidence type="ECO:0000256" key="3">
    <source>
        <dbReference type="ARBA" id="ARBA00023002"/>
    </source>
</evidence>
<dbReference type="Pfam" id="PF01799">
    <property type="entry name" value="Fer2_2"/>
    <property type="match status" value="1"/>
</dbReference>
<dbReference type="PANTHER" id="PTHR44379:SF2">
    <property type="entry name" value="BLR6218 PROTEIN"/>
    <property type="match status" value="1"/>
</dbReference>
<reference evidence="7 8" key="1">
    <citation type="submission" date="2020-03" db="EMBL/GenBank/DDBJ databases">
        <title>Roseomonas selenitidurans sp. nov. isolated from soil.</title>
        <authorList>
            <person name="Liu H."/>
        </authorList>
    </citation>
    <scope>NUCLEOTIDE SEQUENCE [LARGE SCALE GENOMIC DNA]</scope>
    <source>
        <strain evidence="7 8">JCM 15073</strain>
    </source>
</reference>
<keyword evidence="1" id="KW-0001">2Fe-2S</keyword>
<dbReference type="PROSITE" id="PS51085">
    <property type="entry name" value="2FE2S_FER_2"/>
    <property type="match status" value="1"/>
</dbReference>
<dbReference type="InterPro" id="IPR002888">
    <property type="entry name" value="2Fe-2S-bd"/>
</dbReference>
<dbReference type="Pfam" id="PF00111">
    <property type="entry name" value="Fer2"/>
    <property type="match status" value="1"/>
</dbReference>
<feature type="domain" description="2Fe-2S ferredoxin-type" evidence="6">
    <location>
        <begin position="1"/>
        <end position="68"/>
    </location>
</feature>
<keyword evidence="2" id="KW-0479">Metal-binding</keyword>
<evidence type="ECO:0000313" key="8">
    <source>
        <dbReference type="Proteomes" id="UP000765160"/>
    </source>
</evidence>
<dbReference type="InterPro" id="IPR012675">
    <property type="entry name" value="Beta-grasp_dom_sf"/>
</dbReference>
<accession>A0ABX1F1H9</accession>
<keyword evidence="5" id="KW-0411">Iron-sulfur</keyword>
<dbReference type="InterPro" id="IPR036884">
    <property type="entry name" value="2Fe-2S-bd_dom_sf"/>
</dbReference>
<evidence type="ECO:0000256" key="5">
    <source>
        <dbReference type="ARBA" id="ARBA00023014"/>
    </source>
</evidence>
<dbReference type="EMBL" id="JAAVTX010000004">
    <property type="protein sequence ID" value="NKE46197.1"/>
    <property type="molecule type" value="Genomic_DNA"/>
</dbReference>
<evidence type="ECO:0000259" key="6">
    <source>
        <dbReference type="PROSITE" id="PS51085"/>
    </source>
</evidence>
<dbReference type="InterPro" id="IPR006058">
    <property type="entry name" value="2Fe2S_fd_BS"/>
</dbReference>
<dbReference type="PANTHER" id="PTHR44379">
    <property type="entry name" value="OXIDOREDUCTASE WITH IRON-SULFUR SUBUNIT"/>
    <property type="match status" value="1"/>
</dbReference>
<dbReference type="PROSITE" id="PS00197">
    <property type="entry name" value="2FE2S_FER_1"/>
    <property type="match status" value="1"/>
</dbReference>
<keyword evidence="8" id="KW-1185">Reference proteome</keyword>
<dbReference type="Gene3D" id="3.10.20.30">
    <property type="match status" value="1"/>
</dbReference>
<sequence>MRDVPKPWAGESLLTVPREWLGLIGAKAGCGEGDCGTCVVHVAGRPRRACRLPMRAVAGEAILTIEGLAGPDGALHPLQAAWIAEGVAQCGFCQAGHLMQAAALLAANPDPDTAAVEAALGRMPCRCGTQPRMRRAIHRAAAAMRAGRVP</sequence>
<evidence type="ECO:0000256" key="2">
    <source>
        <dbReference type="ARBA" id="ARBA00022723"/>
    </source>
</evidence>
<protein>
    <submittedName>
        <fullName evidence="7">2Fe-2S iron-sulfur cluster binding domain-containing protein</fullName>
    </submittedName>
</protein>
<dbReference type="Gene3D" id="1.10.150.120">
    <property type="entry name" value="[2Fe-2S]-binding domain"/>
    <property type="match status" value="1"/>
</dbReference>
<name>A0ABX1F1H9_9PROT</name>
<evidence type="ECO:0000313" key="7">
    <source>
        <dbReference type="EMBL" id="NKE46197.1"/>
    </source>
</evidence>
<evidence type="ECO:0000256" key="4">
    <source>
        <dbReference type="ARBA" id="ARBA00023004"/>
    </source>
</evidence>
<dbReference type="InterPro" id="IPR051452">
    <property type="entry name" value="Diverse_Oxidoreductases"/>
</dbReference>
<comment type="caution">
    <text evidence="7">The sequence shown here is derived from an EMBL/GenBank/DDBJ whole genome shotgun (WGS) entry which is preliminary data.</text>
</comment>
<dbReference type="SUPFAM" id="SSF54292">
    <property type="entry name" value="2Fe-2S ferredoxin-like"/>
    <property type="match status" value="1"/>
</dbReference>
<dbReference type="SUPFAM" id="SSF47741">
    <property type="entry name" value="CO dehydrogenase ISP C-domain like"/>
    <property type="match status" value="1"/>
</dbReference>
<dbReference type="InterPro" id="IPR001041">
    <property type="entry name" value="2Fe-2S_ferredoxin-type"/>
</dbReference>
<dbReference type="Proteomes" id="UP000765160">
    <property type="component" value="Unassembled WGS sequence"/>
</dbReference>
<evidence type="ECO:0000256" key="1">
    <source>
        <dbReference type="ARBA" id="ARBA00022714"/>
    </source>
</evidence>
<keyword evidence="4" id="KW-0408">Iron</keyword>
<dbReference type="InterPro" id="IPR036010">
    <property type="entry name" value="2Fe-2S_ferredoxin-like_sf"/>
</dbReference>